<dbReference type="PANTHER" id="PTHR22726:SF24">
    <property type="entry name" value="M48 FAMILY METALLOPEPTIDASE"/>
    <property type="match status" value="1"/>
</dbReference>
<dbReference type="CDD" id="cd07331">
    <property type="entry name" value="M48C_Oma1_like"/>
    <property type="match status" value="1"/>
</dbReference>
<comment type="cofactor">
    <cofactor evidence="6">
        <name>Zn(2+)</name>
        <dbReference type="ChEBI" id="CHEBI:29105"/>
    </cofactor>
    <text evidence="6">Binds 1 zinc ion per subunit.</text>
</comment>
<evidence type="ECO:0000313" key="9">
    <source>
        <dbReference type="Proteomes" id="UP001403385"/>
    </source>
</evidence>
<keyword evidence="3 6" id="KW-0378">Hydrolase</keyword>
<evidence type="ECO:0000256" key="4">
    <source>
        <dbReference type="ARBA" id="ARBA00022833"/>
    </source>
</evidence>
<gene>
    <name evidence="8" type="ORF">AAG747_14370</name>
</gene>
<comment type="similarity">
    <text evidence="6">Belongs to the peptidase M48 family.</text>
</comment>
<comment type="caution">
    <text evidence="8">The sequence shown here is derived from an EMBL/GenBank/DDBJ whole genome shotgun (WGS) entry which is preliminary data.</text>
</comment>
<evidence type="ECO:0000256" key="5">
    <source>
        <dbReference type="ARBA" id="ARBA00023049"/>
    </source>
</evidence>
<evidence type="ECO:0000256" key="3">
    <source>
        <dbReference type="ARBA" id="ARBA00022801"/>
    </source>
</evidence>
<reference evidence="8 9" key="1">
    <citation type="submission" date="2024-04" db="EMBL/GenBank/DDBJ databases">
        <title>Novel genus in family Flammeovirgaceae.</title>
        <authorList>
            <person name="Nguyen T.H."/>
            <person name="Vuong T.Q."/>
            <person name="Le H."/>
            <person name="Kim S.-G."/>
        </authorList>
    </citation>
    <scope>NUCLEOTIDE SEQUENCE [LARGE SCALE GENOMIC DNA]</scope>
    <source>
        <strain evidence="8 9">JCM 23209</strain>
    </source>
</reference>
<keyword evidence="4 6" id="KW-0862">Zinc</keyword>
<dbReference type="InterPro" id="IPR001915">
    <property type="entry name" value="Peptidase_M48"/>
</dbReference>
<evidence type="ECO:0000313" key="8">
    <source>
        <dbReference type="EMBL" id="MEN7549104.1"/>
    </source>
</evidence>
<name>A0AAW9RWC2_9BACT</name>
<evidence type="ECO:0000259" key="7">
    <source>
        <dbReference type="Pfam" id="PF01435"/>
    </source>
</evidence>
<dbReference type="Proteomes" id="UP001403385">
    <property type="component" value="Unassembled WGS sequence"/>
</dbReference>
<dbReference type="PROSITE" id="PS51257">
    <property type="entry name" value="PROKAR_LIPOPROTEIN"/>
    <property type="match status" value="1"/>
</dbReference>
<keyword evidence="1 6" id="KW-0645">Protease</keyword>
<dbReference type="GO" id="GO:0046872">
    <property type="term" value="F:metal ion binding"/>
    <property type="evidence" value="ECO:0007669"/>
    <property type="project" value="UniProtKB-KW"/>
</dbReference>
<dbReference type="Pfam" id="PF01435">
    <property type="entry name" value="Peptidase_M48"/>
    <property type="match status" value="1"/>
</dbReference>
<evidence type="ECO:0000256" key="2">
    <source>
        <dbReference type="ARBA" id="ARBA00022723"/>
    </source>
</evidence>
<dbReference type="RefSeq" id="WP_346821874.1">
    <property type="nucleotide sequence ID" value="NZ_JBDKWZ010000007.1"/>
</dbReference>
<keyword evidence="2" id="KW-0479">Metal-binding</keyword>
<proteinExistence type="inferred from homology"/>
<dbReference type="EMBL" id="JBDKWZ010000007">
    <property type="protein sequence ID" value="MEN7549104.1"/>
    <property type="molecule type" value="Genomic_DNA"/>
</dbReference>
<dbReference type="GO" id="GO:0004222">
    <property type="term" value="F:metalloendopeptidase activity"/>
    <property type="evidence" value="ECO:0007669"/>
    <property type="project" value="InterPro"/>
</dbReference>
<dbReference type="Gene3D" id="3.30.2010.10">
    <property type="entry name" value="Metalloproteases ('zincins'), catalytic domain"/>
    <property type="match status" value="1"/>
</dbReference>
<evidence type="ECO:0000256" key="6">
    <source>
        <dbReference type="RuleBase" id="RU003983"/>
    </source>
</evidence>
<dbReference type="GO" id="GO:0051603">
    <property type="term" value="P:proteolysis involved in protein catabolic process"/>
    <property type="evidence" value="ECO:0007669"/>
    <property type="project" value="TreeGrafter"/>
</dbReference>
<dbReference type="InterPro" id="IPR051156">
    <property type="entry name" value="Mito/Outer_Membr_Metalloprot"/>
</dbReference>
<sequence>MLKNILVTILTAFFIFSCSTVPVTGRKQLRLIPSSQMLAMSYSQYDSFLKENKVSSNSKQAEMIKRVGRRIQKAVETYMAEQGLSSNLEGFAWEFNLVDDDIANAWCMPGGKVVFYTGILPICKTEEGVAIVMGHEVAHAIAEHGSERMSQGLIAQGLEVGVSLATMKSKPVYQQAFQTAFGVGAQVGMLSFSRQHESEADKIGLIFSSMAGYDPRDAPKFWERMKAAAGGQAPPEFLSTHPSHDTRIKNLNAQLPNAIALYNKYKDKY</sequence>
<keyword evidence="9" id="KW-1185">Reference proteome</keyword>
<keyword evidence="5 6" id="KW-0482">Metalloprotease</keyword>
<dbReference type="GO" id="GO:0016020">
    <property type="term" value="C:membrane"/>
    <property type="evidence" value="ECO:0007669"/>
    <property type="project" value="TreeGrafter"/>
</dbReference>
<dbReference type="AlphaFoldDB" id="A0AAW9RWC2"/>
<organism evidence="8 9">
    <name type="scientific">Rapidithrix thailandica</name>
    <dbReference type="NCBI Taxonomy" id="413964"/>
    <lineage>
        <taxon>Bacteria</taxon>
        <taxon>Pseudomonadati</taxon>
        <taxon>Bacteroidota</taxon>
        <taxon>Cytophagia</taxon>
        <taxon>Cytophagales</taxon>
        <taxon>Flammeovirgaceae</taxon>
        <taxon>Rapidithrix</taxon>
    </lineage>
</organism>
<dbReference type="PANTHER" id="PTHR22726">
    <property type="entry name" value="METALLOENDOPEPTIDASE OMA1"/>
    <property type="match status" value="1"/>
</dbReference>
<accession>A0AAW9RWC2</accession>
<feature type="domain" description="Peptidase M48" evidence="7">
    <location>
        <begin position="69"/>
        <end position="253"/>
    </location>
</feature>
<evidence type="ECO:0000256" key="1">
    <source>
        <dbReference type="ARBA" id="ARBA00022670"/>
    </source>
</evidence>
<protein>
    <submittedName>
        <fullName evidence="8">M48 family metallopeptidase</fullName>
    </submittedName>
</protein>